<evidence type="ECO:0000313" key="1">
    <source>
        <dbReference type="EMBL" id="JAD87980.1"/>
    </source>
</evidence>
<protein>
    <submittedName>
        <fullName evidence="1">Uncharacterized protein</fullName>
    </submittedName>
</protein>
<organism evidence="1">
    <name type="scientific">Arundo donax</name>
    <name type="common">Giant reed</name>
    <name type="synonym">Donax arundinaceus</name>
    <dbReference type="NCBI Taxonomy" id="35708"/>
    <lineage>
        <taxon>Eukaryota</taxon>
        <taxon>Viridiplantae</taxon>
        <taxon>Streptophyta</taxon>
        <taxon>Embryophyta</taxon>
        <taxon>Tracheophyta</taxon>
        <taxon>Spermatophyta</taxon>
        <taxon>Magnoliopsida</taxon>
        <taxon>Liliopsida</taxon>
        <taxon>Poales</taxon>
        <taxon>Poaceae</taxon>
        <taxon>PACMAD clade</taxon>
        <taxon>Arundinoideae</taxon>
        <taxon>Arundineae</taxon>
        <taxon>Arundo</taxon>
    </lineage>
</organism>
<accession>A0A0A9DQN8</accession>
<reference evidence="1" key="2">
    <citation type="journal article" date="2015" name="Data Brief">
        <title>Shoot transcriptome of the giant reed, Arundo donax.</title>
        <authorList>
            <person name="Barrero R.A."/>
            <person name="Guerrero F.D."/>
            <person name="Moolhuijzen P."/>
            <person name="Goolsby J.A."/>
            <person name="Tidwell J."/>
            <person name="Bellgard S.E."/>
            <person name="Bellgard M.I."/>
        </authorList>
    </citation>
    <scope>NUCLEOTIDE SEQUENCE</scope>
    <source>
        <tissue evidence="1">Shoot tissue taken approximately 20 cm above the soil surface</tissue>
    </source>
</reference>
<dbReference type="EMBL" id="GBRH01209915">
    <property type="protein sequence ID" value="JAD87980.1"/>
    <property type="molecule type" value="Transcribed_RNA"/>
</dbReference>
<name>A0A0A9DQN8_ARUDO</name>
<proteinExistence type="predicted"/>
<sequence>MTKDLNNIDVFTKSCSLSLTKSFERAAANKAKSIIILPAKNERRAAYLCIKREEKMVLYNQAPPDQNVWLSPCPKATHDLTKH</sequence>
<dbReference type="AlphaFoldDB" id="A0A0A9DQN8"/>
<reference evidence="1" key="1">
    <citation type="submission" date="2014-09" db="EMBL/GenBank/DDBJ databases">
        <authorList>
            <person name="Magalhaes I.L.F."/>
            <person name="Oliveira U."/>
            <person name="Santos F.R."/>
            <person name="Vidigal T.H.D.A."/>
            <person name="Brescovit A.D."/>
            <person name="Santos A.J."/>
        </authorList>
    </citation>
    <scope>NUCLEOTIDE SEQUENCE</scope>
    <source>
        <tissue evidence="1">Shoot tissue taken approximately 20 cm above the soil surface</tissue>
    </source>
</reference>